<feature type="transmembrane region" description="Helical" evidence="1">
    <location>
        <begin position="278"/>
        <end position="297"/>
    </location>
</feature>
<dbReference type="AlphaFoldDB" id="A0A2M8J5V5"/>
<sequence>MSQSTDTRVRAHGRAGAETLIARVTGWERDLVLSVAAQLVQKLPGLVAAIVLARYFDKDLIGQFFFCGVVGAIAATASHLGTDRELRRSSAQRPGEALAMLGQALPLRVVATVALWFGINAVVALVQPELLLICALTTLYMLVGDLFFSFSAIFVGFRWTGLRLAVGAIGPLLIALSSLAVIWGWSLPAVLVLYVAANTVMVAVAIRVTQARLGTPRLQWTFVAVRPMLFAALPFFFTEIVLLLQSRIDMLMLFSLSTTTSVAEYGTSYRLLEVTRTLIRPLMMVFVPIAAAMAVTRNRPELARLTRRLLTAVSLAGVLLAAICIPLAAPIVTTVWGEDYRSSADVFAILALSTVPLFIGLACLNLAGALHREKDCLGILIVTALANAAMNAVVIPAYGAPGAAWTTFATECLAATALLVLILRAIRSGETTEAGDG</sequence>
<feature type="transmembrane region" description="Helical" evidence="1">
    <location>
        <begin position="31"/>
        <end position="54"/>
    </location>
</feature>
<feature type="transmembrane region" description="Helical" evidence="1">
    <location>
        <begin position="376"/>
        <end position="398"/>
    </location>
</feature>
<feature type="transmembrane region" description="Helical" evidence="1">
    <location>
        <begin position="191"/>
        <end position="208"/>
    </location>
</feature>
<gene>
    <name evidence="2" type="ORF">CVM52_03145</name>
</gene>
<proteinExistence type="predicted"/>
<keyword evidence="1" id="KW-1133">Transmembrane helix</keyword>
<keyword evidence="1" id="KW-0812">Transmembrane</keyword>
<feature type="transmembrane region" description="Helical" evidence="1">
    <location>
        <begin position="130"/>
        <end position="157"/>
    </location>
</feature>
<reference evidence="2 3" key="1">
    <citation type="journal article" date="2018" name="Int. J. Syst. Evol. Microbiol.">
        <title>Pseudooceanicola lipolyticus sp. nov., a marine alphaproteobacterium, reclassification of Oceanicola flagellatus as Pseudooceanicola flagellatus comb. nov. and emended description of the genus Pseudooceanicola.</title>
        <authorList>
            <person name="Huang M.-M."/>
            <person name="Guo L.-L."/>
            <person name="Wu Y.-H."/>
            <person name="Lai Q.-L."/>
            <person name="Shao Z.-Z."/>
            <person name="Wang C.-S."/>
            <person name="Wu M."/>
            <person name="Xu X.-W."/>
        </authorList>
    </citation>
    <scope>NUCLEOTIDE SEQUENCE [LARGE SCALE GENOMIC DNA]</scope>
    <source>
        <strain evidence="2 3">157</strain>
    </source>
</reference>
<feature type="transmembrane region" description="Helical" evidence="1">
    <location>
        <begin position="98"/>
        <end position="118"/>
    </location>
</feature>
<protein>
    <submittedName>
        <fullName evidence="2">Uncharacterized protein</fullName>
    </submittedName>
</protein>
<keyword evidence="3" id="KW-1185">Reference proteome</keyword>
<feature type="transmembrane region" description="Helical" evidence="1">
    <location>
        <begin position="309"/>
        <end position="332"/>
    </location>
</feature>
<feature type="transmembrane region" description="Helical" evidence="1">
    <location>
        <begin position="60"/>
        <end position="77"/>
    </location>
</feature>
<organism evidence="2 3">
    <name type="scientific">Pseudooceanicola lipolyticus</name>
    <dbReference type="NCBI Taxonomy" id="2029104"/>
    <lineage>
        <taxon>Bacteria</taxon>
        <taxon>Pseudomonadati</taxon>
        <taxon>Pseudomonadota</taxon>
        <taxon>Alphaproteobacteria</taxon>
        <taxon>Rhodobacterales</taxon>
        <taxon>Paracoccaceae</taxon>
        <taxon>Pseudooceanicola</taxon>
    </lineage>
</organism>
<dbReference type="InterPro" id="IPR052556">
    <property type="entry name" value="PolySynth_Transporter"/>
</dbReference>
<name>A0A2M8J5V5_9RHOB</name>
<dbReference type="PANTHER" id="PTHR43424">
    <property type="entry name" value="LOCUS PUTATIVE PROTEIN 1-RELATED"/>
    <property type="match status" value="1"/>
</dbReference>
<feature type="transmembrane region" description="Helical" evidence="1">
    <location>
        <begin position="344"/>
        <end position="364"/>
    </location>
</feature>
<feature type="transmembrane region" description="Helical" evidence="1">
    <location>
        <begin position="404"/>
        <end position="423"/>
    </location>
</feature>
<feature type="transmembrane region" description="Helical" evidence="1">
    <location>
        <begin position="220"/>
        <end position="244"/>
    </location>
</feature>
<keyword evidence="1" id="KW-0472">Membrane</keyword>
<dbReference type="EMBL" id="PGTB01000004">
    <property type="protein sequence ID" value="PJE38152.1"/>
    <property type="molecule type" value="Genomic_DNA"/>
</dbReference>
<feature type="transmembrane region" description="Helical" evidence="1">
    <location>
        <begin position="164"/>
        <end position="185"/>
    </location>
</feature>
<accession>A0A2M8J5V5</accession>
<comment type="caution">
    <text evidence="2">The sequence shown here is derived from an EMBL/GenBank/DDBJ whole genome shotgun (WGS) entry which is preliminary data.</text>
</comment>
<dbReference type="PANTHER" id="PTHR43424:SF1">
    <property type="entry name" value="LOCUS PUTATIVE PROTEIN 1-RELATED"/>
    <property type="match status" value="1"/>
</dbReference>
<evidence type="ECO:0000313" key="2">
    <source>
        <dbReference type="EMBL" id="PJE38152.1"/>
    </source>
</evidence>
<dbReference type="Proteomes" id="UP000231553">
    <property type="component" value="Unassembled WGS sequence"/>
</dbReference>
<dbReference type="OrthoDB" id="7823440at2"/>
<evidence type="ECO:0000313" key="3">
    <source>
        <dbReference type="Proteomes" id="UP000231553"/>
    </source>
</evidence>
<dbReference type="RefSeq" id="WP_133119775.1">
    <property type="nucleotide sequence ID" value="NZ_PGTB01000004.1"/>
</dbReference>
<evidence type="ECO:0000256" key="1">
    <source>
        <dbReference type="SAM" id="Phobius"/>
    </source>
</evidence>